<dbReference type="OrthoDB" id="3653265at2"/>
<dbReference type="Pfam" id="PF13454">
    <property type="entry name" value="NAD_binding_9"/>
    <property type="match status" value="1"/>
</dbReference>
<dbReference type="RefSeq" id="WP_150273774.1">
    <property type="nucleotide sequence ID" value="NZ_CP029194.1"/>
</dbReference>
<dbReference type="Proteomes" id="UP000324106">
    <property type="component" value="Chromosome"/>
</dbReference>
<dbReference type="InterPro" id="IPR052189">
    <property type="entry name" value="L-asp_N-monooxygenase_NS-form"/>
</dbReference>
<dbReference type="PANTHER" id="PTHR40254:SF1">
    <property type="entry name" value="BLR0577 PROTEIN"/>
    <property type="match status" value="1"/>
</dbReference>
<feature type="region of interest" description="Disordered" evidence="1">
    <location>
        <begin position="274"/>
        <end position="293"/>
    </location>
</feature>
<evidence type="ECO:0000256" key="1">
    <source>
        <dbReference type="SAM" id="MobiDB-lite"/>
    </source>
</evidence>
<organism evidence="3 4">
    <name type="scientific">Streptomyces venezuelae</name>
    <dbReference type="NCBI Taxonomy" id="54571"/>
    <lineage>
        <taxon>Bacteria</taxon>
        <taxon>Bacillati</taxon>
        <taxon>Actinomycetota</taxon>
        <taxon>Actinomycetes</taxon>
        <taxon>Kitasatosporales</taxon>
        <taxon>Streptomycetaceae</taxon>
        <taxon>Streptomyces</taxon>
    </lineage>
</organism>
<evidence type="ECO:0000313" key="3">
    <source>
        <dbReference type="EMBL" id="QES24230.1"/>
    </source>
</evidence>
<dbReference type="AlphaFoldDB" id="A0A5P2B2P8"/>
<sequence>MTMQPLTLAVIGTGPRGISVLERLAVRLAEAPPNRPVRIHAIDDTEIGAGRIWRTSQDDWYTMNTVAGQITMYSGTPDEGPWRPGAGPALDEWSLSRADILSLGSDDYATRRTYGHYLRDVYRSIEQHLPEGVELVSTRTRVKSLAARPAGGWFVEVDRSPYVIAADHVLLATGHPKNLPDPFERRMIDFCARNADGPHYECGDSAADMDLSERAIPAGSTVAIRGLGLSFYDVMLSLTIGRGGTFKTNGDRMTYIPSGREPYIVAGSRSGLPIPARGVNQKRPDHTHKARHLTKQAVAAARARRRETTGNDQLSFAEDVWPLLMREVDQVYQDTHRAQGGVGSLPELDLHKLARPFAGKTFSSPGHFRTHLLQTMRADLDDAGLGNARGPLKAALDVLRDIRNVVREAVDYNGLLPASHDDDFNRRFLPVNSLLSAGPPAERVEQLYALIEAGHVDVIGPATEFTEDDAKGLFKITSPQVRGAVKWAAALIDARIPTPDLHRDTSELTFSLISTGIVSEFFRTGPGTAPPAPTGGLNVTHAPFHVIGADGEVHADLYALGIPTEHTRWFTQVGSGKPGLNTLFKQDADAIAQSMLAALDDDTETSVPRSVTMMGSIR</sequence>
<gene>
    <name evidence="3" type="ORF">DEJ46_38320</name>
</gene>
<feature type="domain" description="FAD-dependent urate hydroxylase HpyO/Asp monooxygenase CreE-like FAD/NAD(P)-binding" evidence="2">
    <location>
        <begin position="9"/>
        <end position="175"/>
    </location>
</feature>
<evidence type="ECO:0000259" key="2">
    <source>
        <dbReference type="Pfam" id="PF13454"/>
    </source>
</evidence>
<proteinExistence type="predicted"/>
<dbReference type="InterPro" id="IPR036188">
    <property type="entry name" value="FAD/NAD-bd_sf"/>
</dbReference>
<protein>
    <recommendedName>
        <fullName evidence="2">FAD-dependent urate hydroxylase HpyO/Asp monooxygenase CreE-like FAD/NAD(P)-binding domain-containing protein</fullName>
    </recommendedName>
</protein>
<reference evidence="3 4" key="1">
    <citation type="submission" date="2018-05" db="EMBL/GenBank/DDBJ databases">
        <title>Streptomyces venezuelae.</title>
        <authorList>
            <person name="Kim W."/>
            <person name="Lee N."/>
            <person name="Cho B.-K."/>
        </authorList>
    </citation>
    <scope>NUCLEOTIDE SEQUENCE [LARGE SCALE GENOMIC DNA]</scope>
    <source>
        <strain evidence="3 4">ATCC 15068</strain>
    </source>
</reference>
<dbReference type="InterPro" id="IPR038732">
    <property type="entry name" value="HpyO/CreE_NAD-binding"/>
</dbReference>
<dbReference type="EMBL" id="CP029194">
    <property type="protein sequence ID" value="QES24230.1"/>
    <property type="molecule type" value="Genomic_DNA"/>
</dbReference>
<dbReference type="PANTHER" id="PTHR40254">
    <property type="entry name" value="BLR0577 PROTEIN"/>
    <property type="match status" value="1"/>
</dbReference>
<accession>A0A5P2B2P8</accession>
<dbReference type="SUPFAM" id="SSF51905">
    <property type="entry name" value="FAD/NAD(P)-binding domain"/>
    <property type="match status" value="1"/>
</dbReference>
<evidence type="ECO:0000313" key="4">
    <source>
        <dbReference type="Proteomes" id="UP000324106"/>
    </source>
</evidence>
<dbReference type="Gene3D" id="3.50.50.60">
    <property type="entry name" value="FAD/NAD(P)-binding domain"/>
    <property type="match status" value="1"/>
</dbReference>
<name>A0A5P2B2P8_STRVZ</name>